<feature type="region of interest" description="Disordered" evidence="1">
    <location>
        <begin position="94"/>
        <end position="115"/>
    </location>
</feature>
<sequence length="187" mass="20402">MLILFVLGIALLAGNKMLSPPDNTQPVMMANEGNGEAQPVFKQAKNLTPKNIQEFEARYRAELKEILEQIQGVGKVSVMVELDTSETRRFIQDDGVQEQTTVEKDPKGGERTISDKKTDSKTVIIRNGSNEEPIIVTTEKPRVRGVIVVAEGAGSLKTKAVIIDAVTKVFDIGSNRVSVLPKNAEGE</sequence>
<evidence type="ECO:0000256" key="1">
    <source>
        <dbReference type="SAM" id="MobiDB-lite"/>
    </source>
</evidence>
<proteinExistence type="predicted"/>
<name>A0ABW2NIX3_9BACL</name>
<evidence type="ECO:0000313" key="2">
    <source>
        <dbReference type="EMBL" id="MFC7370444.1"/>
    </source>
</evidence>
<dbReference type="NCBIfam" id="TIGR02830">
    <property type="entry name" value="spore_III_AG"/>
    <property type="match status" value="1"/>
</dbReference>
<evidence type="ECO:0000313" key="3">
    <source>
        <dbReference type="Proteomes" id="UP001596549"/>
    </source>
</evidence>
<organism evidence="2 3">
    <name type="scientific">Fictibacillus iocasae</name>
    <dbReference type="NCBI Taxonomy" id="2715437"/>
    <lineage>
        <taxon>Bacteria</taxon>
        <taxon>Bacillati</taxon>
        <taxon>Bacillota</taxon>
        <taxon>Bacilli</taxon>
        <taxon>Bacillales</taxon>
        <taxon>Fictibacillaceae</taxon>
        <taxon>Fictibacillus</taxon>
    </lineage>
</organism>
<dbReference type="InterPro" id="IPR014195">
    <property type="entry name" value="Spore_III_AG"/>
</dbReference>
<feature type="compositionally biased region" description="Basic and acidic residues" evidence="1">
    <location>
        <begin position="101"/>
        <end position="115"/>
    </location>
</feature>
<dbReference type="Proteomes" id="UP001596549">
    <property type="component" value="Unassembled WGS sequence"/>
</dbReference>
<reference evidence="3" key="1">
    <citation type="journal article" date="2019" name="Int. J. Syst. Evol. Microbiol.">
        <title>The Global Catalogue of Microorganisms (GCM) 10K type strain sequencing project: providing services to taxonomists for standard genome sequencing and annotation.</title>
        <authorList>
            <consortium name="The Broad Institute Genomics Platform"/>
            <consortium name="The Broad Institute Genome Sequencing Center for Infectious Disease"/>
            <person name="Wu L."/>
            <person name="Ma J."/>
        </authorList>
    </citation>
    <scope>NUCLEOTIDE SEQUENCE [LARGE SCALE GENOMIC DNA]</scope>
    <source>
        <strain evidence="3">NBRC 106396</strain>
    </source>
</reference>
<gene>
    <name evidence="2" type="primary">spoIIIAG</name>
    <name evidence="2" type="ORF">ACFQPF_02010</name>
</gene>
<protein>
    <submittedName>
        <fullName evidence="2">Stage III sporulation protein AG</fullName>
    </submittedName>
</protein>
<keyword evidence="3" id="KW-1185">Reference proteome</keyword>
<comment type="caution">
    <text evidence="2">The sequence shown here is derived from an EMBL/GenBank/DDBJ whole genome shotgun (WGS) entry which is preliminary data.</text>
</comment>
<dbReference type="RefSeq" id="WP_379745743.1">
    <property type="nucleotide sequence ID" value="NZ_JBHTCP010000003.1"/>
</dbReference>
<dbReference type="EMBL" id="JBHTCP010000003">
    <property type="protein sequence ID" value="MFC7370444.1"/>
    <property type="molecule type" value="Genomic_DNA"/>
</dbReference>
<accession>A0ABW2NIX3</accession>